<keyword evidence="3" id="KW-0862">Zinc</keyword>
<dbReference type="PROSITE" id="PS50020">
    <property type="entry name" value="WW_DOMAIN_2"/>
    <property type="match status" value="1"/>
</dbReference>
<dbReference type="AlphaFoldDB" id="A0A9P9AK59"/>
<evidence type="ECO:0000256" key="4">
    <source>
        <dbReference type="SAM" id="MobiDB-lite"/>
    </source>
</evidence>
<feature type="region of interest" description="Disordered" evidence="4">
    <location>
        <begin position="14"/>
        <end position="139"/>
    </location>
</feature>
<proteinExistence type="predicted"/>
<name>A0A9P9AK59_9HYPO</name>
<evidence type="ECO:0000256" key="2">
    <source>
        <dbReference type="ARBA" id="ARBA00022771"/>
    </source>
</evidence>
<feature type="region of interest" description="Disordered" evidence="4">
    <location>
        <begin position="209"/>
        <end position="245"/>
    </location>
</feature>
<comment type="caution">
    <text evidence="6">The sequence shown here is derived from an EMBL/GenBank/DDBJ whole genome shotgun (WGS) entry which is preliminary data.</text>
</comment>
<dbReference type="SUPFAM" id="SSF57850">
    <property type="entry name" value="RING/U-box"/>
    <property type="match status" value="2"/>
</dbReference>
<keyword evidence="7" id="KW-1185">Reference proteome</keyword>
<protein>
    <recommendedName>
        <fullName evidence="5">WW domain-containing protein</fullName>
    </recommendedName>
</protein>
<dbReference type="GO" id="GO:0008270">
    <property type="term" value="F:zinc ion binding"/>
    <property type="evidence" value="ECO:0007669"/>
    <property type="project" value="UniProtKB-KW"/>
</dbReference>
<gene>
    <name evidence="6" type="ORF">B0T10DRAFT_532524</name>
</gene>
<evidence type="ECO:0000256" key="3">
    <source>
        <dbReference type="ARBA" id="ARBA00022833"/>
    </source>
</evidence>
<dbReference type="InterPro" id="IPR000433">
    <property type="entry name" value="Znf_ZZ"/>
</dbReference>
<dbReference type="Proteomes" id="UP000777438">
    <property type="component" value="Unassembled WGS sequence"/>
</dbReference>
<keyword evidence="1" id="KW-0479">Metal-binding</keyword>
<feature type="compositionally biased region" description="Low complexity" evidence="4">
    <location>
        <begin position="109"/>
        <end position="129"/>
    </location>
</feature>
<evidence type="ECO:0000313" key="6">
    <source>
        <dbReference type="EMBL" id="KAH6876822.1"/>
    </source>
</evidence>
<dbReference type="EMBL" id="JAGPYM010000032">
    <property type="protein sequence ID" value="KAH6876822.1"/>
    <property type="molecule type" value="Genomic_DNA"/>
</dbReference>
<feature type="domain" description="WW" evidence="5">
    <location>
        <begin position="159"/>
        <end position="192"/>
    </location>
</feature>
<keyword evidence="2" id="KW-0863">Zinc-finger</keyword>
<sequence length="445" mass="49366">MSFLNKFKKEFEGLNLSDRLQGQQPGASPAPPSQGYSHDNQPYPGNPYPNQYQGQQAYPNNGQPSYPGAHQPYNPGHQQQSSGYQPYNAHESYSGQQRYNPQGTPSYNSSSQALQQPQHQQRPSSSGPISRPPSDPYLQSPAAALTTYRAPGEQSVPPCPTPPRWVAHWSEHERQWYYIETSGRTSWHVPSDLPPLSTMPAYPGSLNSMHRGHEGQSQTHPGQPIYANLGGEARPSLRKTSQKPSSQTILAAAGGFAAGGVAGYFIKDRIGKSIYLLPLQWSNIVPVDDRKAKKRHGRNAEDFSDFSEYPNMEVNLDCNMCDQAISGPYAHCKKCDGGDYDICRDCLAQGQTCDGNGKHNLVKVYPKYFCDICDQLIRGQFYHCARCNNKDWDTCQSCLDKGYTCLGPDRGETHHLTKLYIPVVKHKKTNGRYHGSSSSSSSDSD</sequence>
<reference evidence="6 7" key="1">
    <citation type="journal article" date="2021" name="Nat. Commun.">
        <title>Genetic determinants of endophytism in the Arabidopsis root mycobiome.</title>
        <authorList>
            <person name="Mesny F."/>
            <person name="Miyauchi S."/>
            <person name="Thiergart T."/>
            <person name="Pickel B."/>
            <person name="Atanasova L."/>
            <person name="Karlsson M."/>
            <person name="Huettel B."/>
            <person name="Barry K.W."/>
            <person name="Haridas S."/>
            <person name="Chen C."/>
            <person name="Bauer D."/>
            <person name="Andreopoulos W."/>
            <person name="Pangilinan J."/>
            <person name="LaButti K."/>
            <person name="Riley R."/>
            <person name="Lipzen A."/>
            <person name="Clum A."/>
            <person name="Drula E."/>
            <person name="Henrissat B."/>
            <person name="Kohler A."/>
            <person name="Grigoriev I.V."/>
            <person name="Martin F.M."/>
            <person name="Hacquard S."/>
        </authorList>
    </citation>
    <scope>NUCLEOTIDE SEQUENCE [LARGE SCALE GENOMIC DNA]</scope>
    <source>
        <strain evidence="6 7">MPI-CAGE-CH-0241</strain>
    </source>
</reference>
<evidence type="ECO:0000313" key="7">
    <source>
        <dbReference type="Proteomes" id="UP000777438"/>
    </source>
</evidence>
<feature type="compositionally biased region" description="Polar residues" evidence="4">
    <location>
        <begin position="76"/>
        <end position="108"/>
    </location>
</feature>
<evidence type="ECO:0000256" key="1">
    <source>
        <dbReference type="ARBA" id="ARBA00022723"/>
    </source>
</evidence>
<dbReference type="SMART" id="SM00291">
    <property type="entry name" value="ZnF_ZZ"/>
    <property type="match status" value="2"/>
</dbReference>
<accession>A0A9P9AK59</accession>
<feature type="compositionally biased region" description="Low complexity" evidence="4">
    <location>
        <begin position="40"/>
        <end position="64"/>
    </location>
</feature>
<dbReference type="PROSITE" id="PS01159">
    <property type="entry name" value="WW_DOMAIN_1"/>
    <property type="match status" value="1"/>
</dbReference>
<dbReference type="Gene3D" id="3.30.60.90">
    <property type="match status" value="1"/>
</dbReference>
<evidence type="ECO:0000259" key="5">
    <source>
        <dbReference type="PROSITE" id="PS50020"/>
    </source>
</evidence>
<dbReference type="InterPro" id="IPR001202">
    <property type="entry name" value="WW_dom"/>
</dbReference>
<organism evidence="6 7">
    <name type="scientific">Thelonectria olida</name>
    <dbReference type="NCBI Taxonomy" id="1576542"/>
    <lineage>
        <taxon>Eukaryota</taxon>
        <taxon>Fungi</taxon>
        <taxon>Dikarya</taxon>
        <taxon>Ascomycota</taxon>
        <taxon>Pezizomycotina</taxon>
        <taxon>Sordariomycetes</taxon>
        <taxon>Hypocreomycetidae</taxon>
        <taxon>Hypocreales</taxon>
        <taxon>Nectriaceae</taxon>
        <taxon>Thelonectria</taxon>
    </lineage>
</organism>
<dbReference type="OrthoDB" id="2444812at2759"/>
<dbReference type="InterPro" id="IPR043145">
    <property type="entry name" value="Znf_ZZ_sf"/>
</dbReference>